<evidence type="ECO:0000313" key="14">
    <source>
        <dbReference type="EMBL" id="KAJ3484152.1"/>
    </source>
</evidence>
<evidence type="ECO:0000256" key="6">
    <source>
        <dbReference type="ARBA" id="ARBA00022741"/>
    </source>
</evidence>
<keyword evidence="5 13" id="KW-0808">Transferase</keyword>
<evidence type="ECO:0000256" key="9">
    <source>
        <dbReference type="ARBA" id="ARBA00022955"/>
    </source>
</evidence>
<dbReference type="PIRSF" id="PIRSF017288">
    <property type="entry name" value="PMK_GHMP_euk"/>
    <property type="match status" value="1"/>
</dbReference>
<keyword evidence="11 13" id="KW-0753">Steroid metabolism</keyword>
<evidence type="ECO:0000256" key="11">
    <source>
        <dbReference type="ARBA" id="ARBA00023221"/>
    </source>
</evidence>
<dbReference type="GO" id="GO:0019287">
    <property type="term" value="P:isopentenyl diphosphate biosynthetic process, mevalonate pathway"/>
    <property type="evidence" value="ECO:0007669"/>
    <property type="project" value="UniProtKB-UniRule"/>
</dbReference>
<dbReference type="PANTHER" id="PTHR31814:SF2">
    <property type="entry name" value="PHOSPHOMEVALONATE KINASE"/>
    <property type="match status" value="1"/>
</dbReference>
<evidence type="ECO:0000256" key="13">
    <source>
        <dbReference type="PIRNR" id="PIRNR017288"/>
    </source>
</evidence>
<evidence type="ECO:0000256" key="1">
    <source>
        <dbReference type="ARBA" id="ARBA00005017"/>
    </source>
</evidence>
<accession>A0AAD5V445</accession>
<dbReference type="SUPFAM" id="SSF54211">
    <property type="entry name" value="Ribosomal protein S5 domain 2-like"/>
    <property type="match status" value="1"/>
</dbReference>
<gene>
    <name evidence="14" type="ORF">NLI96_g5846</name>
</gene>
<dbReference type="GO" id="GO:0005524">
    <property type="term" value="F:ATP binding"/>
    <property type="evidence" value="ECO:0007669"/>
    <property type="project" value="UniProtKB-UniRule"/>
</dbReference>
<comment type="similarity">
    <text evidence="2 13">Belongs to the GHMP kinase family. Mevalonate kinase subfamily.</text>
</comment>
<dbReference type="GO" id="GO:0005777">
    <property type="term" value="C:peroxisome"/>
    <property type="evidence" value="ECO:0007669"/>
    <property type="project" value="TreeGrafter"/>
</dbReference>
<evidence type="ECO:0000256" key="8">
    <source>
        <dbReference type="ARBA" id="ARBA00022840"/>
    </source>
</evidence>
<dbReference type="InterPro" id="IPR020568">
    <property type="entry name" value="Ribosomal_Su5_D2-typ_SF"/>
</dbReference>
<comment type="pathway">
    <text evidence="1 13">Isoprenoid biosynthesis; isopentenyl diphosphate biosynthesis via mevalonate pathway; isopentenyl diphosphate from (R)-mevalonate: step 2/3.</text>
</comment>
<dbReference type="Gene3D" id="3.30.230.10">
    <property type="match status" value="1"/>
</dbReference>
<dbReference type="InterPro" id="IPR035102">
    <property type="entry name" value="Phosphomevalonate_kinase"/>
</dbReference>
<comment type="caution">
    <text evidence="14">The sequence shown here is derived from an EMBL/GenBank/DDBJ whole genome shotgun (WGS) entry which is preliminary data.</text>
</comment>
<dbReference type="InterPro" id="IPR014721">
    <property type="entry name" value="Ribsml_uS5_D2-typ_fold_subgr"/>
</dbReference>
<dbReference type="AlphaFoldDB" id="A0AAD5V445"/>
<dbReference type="PANTHER" id="PTHR31814">
    <property type="match status" value="1"/>
</dbReference>
<reference evidence="14" key="1">
    <citation type="submission" date="2022-07" db="EMBL/GenBank/DDBJ databases">
        <title>Genome Sequence of Physisporinus lineatus.</title>
        <authorList>
            <person name="Buettner E."/>
        </authorList>
    </citation>
    <scope>NUCLEOTIDE SEQUENCE</scope>
    <source>
        <strain evidence="14">VT162</strain>
    </source>
</reference>
<dbReference type="GO" id="GO:0010142">
    <property type="term" value="P:farnesyl diphosphate biosynthetic process, mevalonate pathway"/>
    <property type="evidence" value="ECO:0007669"/>
    <property type="project" value="TreeGrafter"/>
</dbReference>
<dbReference type="GO" id="GO:0004631">
    <property type="term" value="F:phosphomevalonate kinase activity"/>
    <property type="evidence" value="ECO:0007669"/>
    <property type="project" value="UniProtKB-UniRule"/>
</dbReference>
<keyword evidence="7 13" id="KW-0418">Kinase</keyword>
<organism evidence="14 15">
    <name type="scientific">Meripilus lineatus</name>
    <dbReference type="NCBI Taxonomy" id="2056292"/>
    <lineage>
        <taxon>Eukaryota</taxon>
        <taxon>Fungi</taxon>
        <taxon>Dikarya</taxon>
        <taxon>Basidiomycota</taxon>
        <taxon>Agaricomycotina</taxon>
        <taxon>Agaricomycetes</taxon>
        <taxon>Polyporales</taxon>
        <taxon>Meripilaceae</taxon>
        <taxon>Meripilus</taxon>
    </lineage>
</organism>
<dbReference type="Proteomes" id="UP001212997">
    <property type="component" value="Unassembled WGS sequence"/>
</dbReference>
<evidence type="ECO:0000256" key="7">
    <source>
        <dbReference type="ARBA" id="ARBA00022777"/>
    </source>
</evidence>
<keyword evidence="4 13" id="KW-0444">Lipid biosynthesis</keyword>
<evidence type="ECO:0000256" key="4">
    <source>
        <dbReference type="ARBA" id="ARBA00022516"/>
    </source>
</evidence>
<evidence type="ECO:0000256" key="5">
    <source>
        <dbReference type="ARBA" id="ARBA00022679"/>
    </source>
</evidence>
<dbReference type="EMBL" id="JANAWD010000200">
    <property type="protein sequence ID" value="KAJ3484152.1"/>
    <property type="molecule type" value="Genomic_DNA"/>
</dbReference>
<dbReference type="EC" id="2.7.4.2" evidence="3 13"/>
<keyword evidence="15" id="KW-1185">Reference proteome</keyword>
<keyword evidence="6" id="KW-0547">Nucleotide-binding</keyword>
<evidence type="ECO:0000256" key="2">
    <source>
        <dbReference type="ARBA" id="ARBA00006495"/>
    </source>
</evidence>
<sequence>MSSSTVVSAPGKVLLAGGYLVLDPTYSGVVVSTSSRFYTVVTQEHDRGNAPIQIRVRSPQFVNASWTYRVHLGDSNIHLEQLVDGSNPQTLSKNKFVQLALERTLLLALEYQGAAHLRYTLKSLEITILGDNDFYSQRAQLTARNLPSTLRSLSQLLPFLHTGVVISDVHKTGLGSSAALITSLVSALLLHLNVIPSDSFDVPDPRLGGSATASPGKKLAHNLAQYVHCLAQGKVGSGFDVSAAAFGSQLYTRFDPSVIQPLMNDDQSMNPISLKQVLSPSNSQWSYRAEAFQLPPHVRLMLADVDAGSDTPSLVGKVLKWRKERPEEAQRLWDATDALNQQFGRILLGLSDLALKYPKEYPKVIKYLSSLQSCQWLANPILPESEQRIIDSFHTVRLTAEEIRGKMREMGSASDVPIEPPEQTRLLNECVSLAGVIGGGVPGGTVPLSILSSYMRSDGLIGVFFFLPLSGDDGADDDGGGGGCSRRIRRHMAPRFRSQGLPGIRTPIDKGRRYMVDV</sequence>
<protein>
    <recommendedName>
        <fullName evidence="3 13">Phosphomevalonate kinase</fullName>
        <ecNumber evidence="3 13">2.7.4.2</ecNumber>
    </recommendedName>
</protein>
<comment type="catalytic activity">
    <reaction evidence="12">
        <text>(R)-5-phosphomevalonate + ATP = (R)-5-diphosphomevalonate + ADP</text>
        <dbReference type="Rhea" id="RHEA:16341"/>
        <dbReference type="ChEBI" id="CHEBI:30616"/>
        <dbReference type="ChEBI" id="CHEBI:57557"/>
        <dbReference type="ChEBI" id="CHEBI:58146"/>
        <dbReference type="ChEBI" id="CHEBI:456216"/>
        <dbReference type="EC" id="2.7.4.2"/>
    </reaction>
    <physiologicalReaction direction="left-to-right" evidence="12">
        <dbReference type="Rhea" id="RHEA:16342"/>
    </physiologicalReaction>
</comment>
<name>A0AAD5V445_9APHY</name>
<evidence type="ECO:0000256" key="10">
    <source>
        <dbReference type="ARBA" id="ARBA00023098"/>
    </source>
</evidence>
<keyword evidence="8" id="KW-0067">ATP-binding</keyword>
<keyword evidence="9 13" id="KW-0752">Steroid biosynthesis</keyword>
<dbReference type="GO" id="GO:0006696">
    <property type="term" value="P:ergosterol biosynthetic process"/>
    <property type="evidence" value="ECO:0007669"/>
    <property type="project" value="TreeGrafter"/>
</dbReference>
<evidence type="ECO:0000256" key="3">
    <source>
        <dbReference type="ARBA" id="ARBA00012958"/>
    </source>
</evidence>
<keyword evidence="10 13" id="KW-0443">Lipid metabolism</keyword>
<dbReference type="InterPro" id="IPR016005">
    <property type="entry name" value="Erg8"/>
</dbReference>
<proteinExistence type="inferred from homology"/>
<evidence type="ECO:0000256" key="12">
    <source>
        <dbReference type="ARBA" id="ARBA00029326"/>
    </source>
</evidence>
<evidence type="ECO:0000313" key="15">
    <source>
        <dbReference type="Proteomes" id="UP001212997"/>
    </source>
</evidence>